<keyword evidence="8" id="KW-1133">Transmembrane helix</keyword>
<dbReference type="EMBL" id="FWPT01000007">
    <property type="protein sequence ID" value="SMA49288.1"/>
    <property type="molecule type" value="Genomic_DNA"/>
</dbReference>
<evidence type="ECO:0000259" key="11">
    <source>
        <dbReference type="Pfam" id="PF05134"/>
    </source>
</evidence>
<evidence type="ECO:0000256" key="10">
    <source>
        <dbReference type="PIRNR" id="PIRNR015761"/>
    </source>
</evidence>
<feature type="domain" description="GspL periplasmic" evidence="12">
    <location>
        <begin position="287"/>
        <end position="445"/>
    </location>
</feature>
<sequence length="446" mass="49277">MKIQLVVRQLAGFWLDEGAGTLEWCWVDRDGQPDGHCLTGSLTELGDWYGQLSDDDQELPVSLVVSGDLSGCFRKTLQDNQRKHWQQALPYLLEEQLASDIDALHLVSSPEEGLVAASAGWIRASTLSALIRVYREAGVELQRVLPESQFLQADEQQVSVWIEGASAYVAIPGNYGQWLDSTALELVVPSLLADDDEQDELAVEIESDEENPEQETVVAAGVQISYGPADQAAAQHLAELAGVPVDSQERAGETLLPVILPALATRMRNRKLLDLRTGAFKCTRRSSKRWRLWRPVAITAGVWLGLELLFNVGSGFYFQSRTEALKEENLDTYLELRPDDRRVVDVRHNLTRFLKEANSQNSNPAFLDILKTVSVVSASDAGEPVTPRSIDFNESNGRLSLDVRAESFESLNRYLDALKSAGLRAQMETGNQDGEGVAARLTVRSA</sequence>
<dbReference type="Pfam" id="PF12693">
    <property type="entry name" value="GspL_C"/>
    <property type="match status" value="1"/>
</dbReference>
<evidence type="ECO:0000313" key="13">
    <source>
        <dbReference type="EMBL" id="SMA49288.1"/>
    </source>
</evidence>
<dbReference type="OrthoDB" id="7011844at2"/>
<keyword evidence="5" id="KW-0997">Cell inner membrane</keyword>
<dbReference type="Gene3D" id="3.30.1360.100">
    <property type="entry name" value="General secretion pathway protein M, EpsM"/>
    <property type="match status" value="1"/>
</dbReference>
<keyword evidence="3 10" id="KW-0813">Transport</keyword>
<reference evidence="13 14" key="1">
    <citation type="submission" date="2017-03" db="EMBL/GenBank/DDBJ databases">
        <authorList>
            <person name="Afonso C.L."/>
            <person name="Miller P.J."/>
            <person name="Scott M.A."/>
            <person name="Spackman E."/>
            <person name="Goraichik I."/>
            <person name="Dimitrov K.M."/>
            <person name="Suarez D.L."/>
            <person name="Swayne D.E."/>
        </authorList>
    </citation>
    <scope>NUCLEOTIDE SEQUENCE [LARGE SCALE GENOMIC DNA]</scope>
    <source>
        <strain evidence="13">SB41UT1</strain>
    </source>
</reference>
<keyword evidence="6" id="KW-0812">Transmembrane</keyword>
<proteinExistence type="inferred from homology"/>
<evidence type="ECO:0000256" key="6">
    <source>
        <dbReference type="ARBA" id="ARBA00022692"/>
    </source>
</evidence>
<dbReference type="InterPro" id="IPR024230">
    <property type="entry name" value="GspL_cyto_dom"/>
</dbReference>
<protein>
    <recommendedName>
        <fullName evidence="10">Type II secretion system protein L</fullName>
        <shortName evidence="10">T2SS protein L</shortName>
    </recommendedName>
</protein>
<dbReference type="InterPro" id="IPR025691">
    <property type="entry name" value="GspL_pp_dom"/>
</dbReference>
<evidence type="ECO:0000256" key="9">
    <source>
        <dbReference type="ARBA" id="ARBA00023136"/>
    </source>
</evidence>
<evidence type="ECO:0000256" key="8">
    <source>
        <dbReference type="ARBA" id="ARBA00022989"/>
    </source>
</evidence>
<name>A0A1X7APP6_9GAMM</name>
<feature type="domain" description="GspL cytoplasmic actin-ATPase-like" evidence="11">
    <location>
        <begin position="76"/>
        <end position="186"/>
    </location>
</feature>
<keyword evidence="7 10" id="KW-0653">Protein transport</keyword>
<dbReference type="GO" id="GO:0015628">
    <property type="term" value="P:protein secretion by the type II secretion system"/>
    <property type="evidence" value="ECO:0007669"/>
    <property type="project" value="InterPro"/>
</dbReference>
<evidence type="ECO:0000256" key="4">
    <source>
        <dbReference type="ARBA" id="ARBA00022475"/>
    </source>
</evidence>
<dbReference type="Pfam" id="PF05134">
    <property type="entry name" value="T2SSL"/>
    <property type="match status" value="1"/>
</dbReference>
<dbReference type="InterPro" id="IPR043129">
    <property type="entry name" value="ATPase_NBD"/>
</dbReference>
<keyword evidence="9" id="KW-0472">Membrane</keyword>
<dbReference type="SUPFAM" id="SSF53067">
    <property type="entry name" value="Actin-like ATPase domain"/>
    <property type="match status" value="1"/>
</dbReference>
<keyword evidence="14" id="KW-1185">Reference proteome</keyword>
<evidence type="ECO:0000256" key="3">
    <source>
        <dbReference type="ARBA" id="ARBA00022448"/>
    </source>
</evidence>
<organism evidence="13 14">
    <name type="scientific">Parendozoicomonas haliclonae</name>
    <dbReference type="NCBI Taxonomy" id="1960125"/>
    <lineage>
        <taxon>Bacteria</taxon>
        <taxon>Pseudomonadati</taxon>
        <taxon>Pseudomonadota</taxon>
        <taxon>Gammaproteobacteria</taxon>
        <taxon>Oceanospirillales</taxon>
        <taxon>Endozoicomonadaceae</taxon>
        <taxon>Parendozoicomonas</taxon>
    </lineage>
</organism>
<keyword evidence="4" id="KW-1003">Cell membrane</keyword>
<comment type="subcellular location">
    <subcellularLocation>
        <location evidence="1">Cell inner membrane</location>
        <topology evidence="1">Single-pass membrane protein</topology>
    </subcellularLocation>
</comment>
<dbReference type="Proteomes" id="UP000196573">
    <property type="component" value="Unassembled WGS sequence"/>
</dbReference>
<dbReference type="NCBIfam" id="TIGR01709">
    <property type="entry name" value="typeII_sec_gspL"/>
    <property type="match status" value="1"/>
</dbReference>
<dbReference type="PIRSF" id="PIRSF015761">
    <property type="entry name" value="Protein_L"/>
    <property type="match status" value="1"/>
</dbReference>
<dbReference type="GO" id="GO:0015627">
    <property type="term" value="C:type II protein secretion system complex"/>
    <property type="evidence" value="ECO:0007669"/>
    <property type="project" value="InterPro"/>
</dbReference>
<gene>
    <name evidence="13" type="primary">epsL_3</name>
    <name evidence="13" type="ORF">EHSB41UT_03162</name>
</gene>
<evidence type="ECO:0000256" key="5">
    <source>
        <dbReference type="ARBA" id="ARBA00022519"/>
    </source>
</evidence>
<dbReference type="Gene3D" id="3.30.420.380">
    <property type="match status" value="1"/>
</dbReference>
<evidence type="ECO:0000256" key="2">
    <source>
        <dbReference type="ARBA" id="ARBA00005318"/>
    </source>
</evidence>
<dbReference type="RefSeq" id="WP_087111594.1">
    <property type="nucleotide sequence ID" value="NZ_CBCSCN010000007.1"/>
</dbReference>
<evidence type="ECO:0000259" key="12">
    <source>
        <dbReference type="Pfam" id="PF12693"/>
    </source>
</evidence>
<comment type="function">
    <text evidence="10">Inner membrane component of the type II secretion system required for the energy-dependent secretion of extracellular factors such as proteases and toxins from the periplasm.</text>
</comment>
<evidence type="ECO:0000313" key="14">
    <source>
        <dbReference type="Proteomes" id="UP000196573"/>
    </source>
</evidence>
<evidence type="ECO:0000256" key="7">
    <source>
        <dbReference type="ARBA" id="ARBA00022927"/>
    </source>
</evidence>
<dbReference type="GO" id="GO:0005886">
    <property type="term" value="C:plasma membrane"/>
    <property type="evidence" value="ECO:0007669"/>
    <property type="project" value="UniProtKB-SubCell"/>
</dbReference>
<dbReference type="InterPro" id="IPR007812">
    <property type="entry name" value="T2SS_protein-GspL"/>
</dbReference>
<dbReference type="AlphaFoldDB" id="A0A1X7APP6"/>
<accession>A0A1X7APP6</accession>
<dbReference type="CDD" id="cd24017">
    <property type="entry name" value="ASKHA_T2SSL_N"/>
    <property type="match status" value="1"/>
</dbReference>
<evidence type="ECO:0000256" key="1">
    <source>
        <dbReference type="ARBA" id="ARBA00004377"/>
    </source>
</evidence>
<comment type="similarity">
    <text evidence="2 10">Belongs to the GSP L family.</text>
</comment>
<dbReference type="GO" id="GO:0009276">
    <property type="term" value="C:Gram-negative-bacterium-type cell wall"/>
    <property type="evidence" value="ECO:0007669"/>
    <property type="project" value="InterPro"/>
</dbReference>